<dbReference type="GeneID" id="76199938"/>
<evidence type="ECO:0000256" key="1">
    <source>
        <dbReference type="SAM" id="MobiDB-lite"/>
    </source>
</evidence>
<organism evidence="2 3">
    <name type="scientific">Halocatena marina</name>
    <dbReference type="NCBI Taxonomy" id="2934937"/>
    <lineage>
        <taxon>Archaea</taxon>
        <taxon>Methanobacteriati</taxon>
        <taxon>Methanobacteriota</taxon>
        <taxon>Stenosarchaea group</taxon>
        <taxon>Halobacteria</taxon>
        <taxon>Halobacteriales</taxon>
        <taxon>Natronomonadaceae</taxon>
        <taxon>Halocatena</taxon>
    </lineage>
</organism>
<dbReference type="RefSeq" id="WP_248907084.1">
    <property type="nucleotide sequence ID" value="NZ_CP109979.1"/>
</dbReference>
<feature type="compositionally biased region" description="Low complexity" evidence="1">
    <location>
        <begin position="29"/>
        <end position="77"/>
    </location>
</feature>
<evidence type="ECO:0008006" key="4">
    <source>
        <dbReference type="Google" id="ProtNLM"/>
    </source>
</evidence>
<dbReference type="EMBL" id="JBHTAX010000001">
    <property type="protein sequence ID" value="MFC7190340.1"/>
    <property type="molecule type" value="Genomic_DNA"/>
</dbReference>
<protein>
    <recommendedName>
        <fullName evidence="4">Lipoprotein</fullName>
    </recommendedName>
</protein>
<name>A0ABD5YM33_9EURY</name>
<proteinExistence type="predicted"/>
<comment type="caution">
    <text evidence="2">The sequence shown here is derived from an EMBL/GenBank/DDBJ whole genome shotgun (WGS) entry which is preliminary data.</text>
</comment>
<evidence type="ECO:0000313" key="2">
    <source>
        <dbReference type="EMBL" id="MFC7190340.1"/>
    </source>
</evidence>
<dbReference type="Proteomes" id="UP001596417">
    <property type="component" value="Unassembled WGS sequence"/>
</dbReference>
<keyword evidence="3" id="KW-1185">Reference proteome</keyword>
<dbReference type="PROSITE" id="PS51257">
    <property type="entry name" value="PROKAR_LIPOPROTEIN"/>
    <property type="match status" value="1"/>
</dbReference>
<gene>
    <name evidence="2" type="ORF">ACFQL7_11070</name>
</gene>
<feature type="region of interest" description="Disordered" evidence="1">
    <location>
        <begin position="24"/>
        <end position="93"/>
    </location>
</feature>
<feature type="compositionally biased region" description="Basic and acidic residues" evidence="1">
    <location>
        <begin position="84"/>
        <end position="93"/>
    </location>
</feature>
<dbReference type="AlphaFoldDB" id="A0ABD5YM33"/>
<evidence type="ECO:0000313" key="3">
    <source>
        <dbReference type="Proteomes" id="UP001596417"/>
    </source>
</evidence>
<sequence>MNGNRVIALALVITVLLAGCSSIDSLTGSSTPTEAESTATETETATATETSTPTATSTQVVKTPAPTATARPTGTWTEPATPKAPEDKNDNRIKSAKIINKKKASDGNGYTDFDVQVNANTLFDNIDPTPSVDGEPYIVVEINGEIVARDEVNLRKDGSFTIDVRPGALEQFDSGTLKVSATLYDEDHKHDDIYGTWSGTVEYTSS</sequence>
<reference evidence="2 3" key="1">
    <citation type="journal article" date="2019" name="Int. J. Syst. Evol. Microbiol.">
        <title>The Global Catalogue of Microorganisms (GCM) 10K type strain sequencing project: providing services to taxonomists for standard genome sequencing and annotation.</title>
        <authorList>
            <consortium name="The Broad Institute Genomics Platform"/>
            <consortium name="The Broad Institute Genome Sequencing Center for Infectious Disease"/>
            <person name="Wu L."/>
            <person name="Ma J."/>
        </authorList>
    </citation>
    <scope>NUCLEOTIDE SEQUENCE [LARGE SCALE GENOMIC DNA]</scope>
    <source>
        <strain evidence="2 3">RDMS1</strain>
    </source>
</reference>
<accession>A0ABD5YM33</accession>